<dbReference type="EMBL" id="JAVRQI010000002">
    <property type="protein sequence ID" value="MDT1060950.1"/>
    <property type="molecule type" value="Genomic_DNA"/>
</dbReference>
<evidence type="ECO:0000313" key="4">
    <source>
        <dbReference type="EMBL" id="MDT1060950.1"/>
    </source>
</evidence>
<dbReference type="Gene3D" id="2.120.10.30">
    <property type="entry name" value="TolB, C-terminal domain"/>
    <property type="match status" value="1"/>
</dbReference>
<evidence type="ECO:0000313" key="5">
    <source>
        <dbReference type="Proteomes" id="UP001251085"/>
    </source>
</evidence>
<dbReference type="SUPFAM" id="SSF63829">
    <property type="entry name" value="Calcium-dependent phosphotriesterase"/>
    <property type="match status" value="1"/>
</dbReference>
<reference evidence="5" key="1">
    <citation type="submission" date="2023-07" db="EMBL/GenBank/DDBJ databases">
        <title>Characterization of two Paracoccaceae strains isolated from Phycosphere and proposal of Xinfangfangia lacusdiani sp. nov.</title>
        <authorList>
            <person name="Deng Y."/>
            <person name="Zhang Y.Q."/>
        </authorList>
    </citation>
    <scope>NUCLEOTIDE SEQUENCE [LARGE SCALE GENOMIC DNA]</scope>
    <source>
        <strain evidence="5">CPCC 101403</strain>
    </source>
</reference>
<dbReference type="PANTHER" id="PTHR10907">
    <property type="entry name" value="REGUCALCIN"/>
    <property type="match status" value="1"/>
</dbReference>
<proteinExistence type="inferred from homology"/>
<protein>
    <submittedName>
        <fullName evidence="4">SMP-30/gluconolactonase/LRE family protein</fullName>
        <ecNumber evidence="4">3.1.1.99</ecNumber>
    </submittedName>
</protein>
<evidence type="ECO:0000259" key="3">
    <source>
        <dbReference type="Pfam" id="PF08450"/>
    </source>
</evidence>
<comment type="similarity">
    <text evidence="1">Belongs to the SMP-30/CGR1 family.</text>
</comment>
<feature type="region of interest" description="Disordered" evidence="2">
    <location>
        <begin position="186"/>
        <end position="205"/>
    </location>
</feature>
<dbReference type="Proteomes" id="UP001251085">
    <property type="component" value="Unassembled WGS sequence"/>
</dbReference>
<feature type="compositionally biased region" description="Basic and acidic residues" evidence="2">
    <location>
        <begin position="192"/>
        <end position="203"/>
    </location>
</feature>
<dbReference type="InterPro" id="IPR005511">
    <property type="entry name" value="SMP-30"/>
</dbReference>
<name>A0ABU3EBT6_9RHOB</name>
<dbReference type="InterPro" id="IPR013658">
    <property type="entry name" value="SGL"/>
</dbReference>
<dbReference type="GO" id="GO:0016787">
    <property type="term" value="F:hydrolase activity"/>
    <property type="evidence" value="ECO:0007669"/>
    <property type="project" value="UniProtKB-KW"/>
</dbReference>
<dbReference type="Pfam" id="PF08450">
    <property type="entry name" value="SGL"/>
    <property type="match status" value="1"/>
</dbReference>
<dbReference type="EC" id="3.1.1.99" evidence="4"/>
<evidence type="ECO:0000256" key="1">
    <source>
        <dbReference type="ARBA" id="ARBA00008853"/>
    </source>
</evidence>
<dbReference type="PRINTS" id="PR01790">
    <property type="entry name" value="SMP30FAMILY"/>
</dbReference>
<dbReference type="PANTHER" id="PTHR10907:SF47">
    <property type="entry name" value="REGUCALCIN"/>
    <property type="match status" value="1"/>
</dbReference>
<accession>A0ABU3EBT6</accession>
<comment type="caution">
    <text evidence="4">The sequence shown here is derived from an EMBL/GenBank/DDBJ whole genome shotgun (WGS) entry which is preliminary data.</text>
</comment>
<feature type="domain" description="SMP-30/Gluconolactonase/LRE-like region" evidence="3">
    <location>
        <begin position="21"/>
        <end position="261"/>
    </location>
</feature>
<dbReference type="InterPro" id="IPR011042">
    <property type="entry name" value="6-blade_b-propeller_TolB-like"/>
</dbReference>
<keyword evidence="5" id="KW-1185">Reference proteome</keyword>
<organism evidence="4 5">
    <name type="scientific">Paracoccus broussonetiae</name>
    <dbReference type="NCBI Taxonomy" id="3075834"/>
    <lineage>
        <taxon>Bacteria</taxon>
        <taxon>Pseudomonadati</taxon>
        <taxon>Pseudomonadota</taxon>
        <taxon>Alphaproteobacteria</taxon>
        <taxon>Rhodobacterales</taxon>
        <taxon>Paracoccaceae</taxon>
        <taxon>Paracoccus</taxon>
    </lineage>
</organism>
<dbReference type="RefSeq" id="WP_311758056.1">
    <property type="nucleotide sequence ID" value="NZ_JAVRQI010000002.1"/>
</dbReference>
<evidence type="ECO:0000256" key="2">
    <source>
        <dbReference type="SAM" id="MobiDB-lite"/>
    </source>
</evidence>
<gene>
    <name evidence="4" type="ORF">RM190_03705</name>
</gene>
<sequence>MTKHARFTPQIRRLIDIPLQVGESPVWDDREGVLWFVDTLAPAVFRRHGDGRLDRFDMPAAAGCLGLCESGLIAVGLQTGVHLLDPNDGSLTLLCDPDQGRPDSRLNDGKVGPDGCFWVGTRDEAVPQTGNARLYRVAPDGSFTTVLEGLLTSNGLAWSPDGTRMYHSDSSGLFVQALDFDPATGTTGQPVRLHDNAPDEGRPDGAAMDAEGYYWSAGVRSGRLNRMDPQGNIVEVWDLPHKGCSMPCFGGPDLRTLYVTCLHMPREDGTMEPGTLLALDAPVAGAPVHRMAI</sequence>
<keyword evidence="4" id="KW-0378">Hydrolase</keyword>